<dbReference type="RefSeq" id="WP_016921655.1">
    <property type="nucleotide sequence ID" value="NZ_CP044331.1"/>
</dbReference>
<protein>
    <submittedName>
        <fullName evidence="1">Right-handed parallel beta-helix repeat-containing protein</fullName>
    </submittedName>
</protein>
<dbReference type="KEGG" id="mpar:F7D14_06165"/>
<dbReference type="Gene3D" id="2.160.20.80">
    <property type="entry name" value="E3 ubiquitin-protein ligase SopA"/>
    <property type="match status" value="1"/>
</dbReference>
<dbReference type="SUPFAM" id="SSF141571">
    <property type="entry name" value="Pentapeptide repeat-like"/>
    <property type="match status" value="1"/>
</dbReference>
<dbReference type="InterPro" id="IPR001646">
    <property type="entry name" value="5peptide_repeat"/>
</dbReference>
<dbReference type="Pfam" id="PF00805">
    <property type="entry name" value="Pentapeptide"/>
    <property type="match status" value="1"/>
</dbReference>
<dbReference type="AlphaFoldDB" id="A0A6B8M5T9"/>
<evidence type="ECO:0000313" key="1">
    <source>
        <dbReference type="EMBL" id="QGM97099.1"/>
    </source>
</evidence>
<sequence length="156" mass="17693">MGEMTLVQDEEFMESGGRFAALPGETIFAYCSFDDFEISRPSVEGAIIGCAFTRVTWYWELFNTALILDTTFENCVFQGCSFRSVDFVNCTFKRCRFELDNLGGACLFDDCRVVESAFEDCVFVKDERPGAGPLFSKNRFYGCTQRGTRGERPPFD</sequence>
<keyword evidence="2" id="KW-1185">Reference proteome</keyword>
<proteinExistence type="predicted"/>
<reference evidence="1 2" key="1">
    <citation type="submission" date="2019-09" db="EMBL/GenBank/DDBJ databases">
        <title>Isolation and complete genome sequencing of Methylocystis species.</title>
        <authorList>
            <person name="Rumah B.L."/>
            <person name="Stead C.E."/>
            <person name="Stevens B.C."/>
            <person name="Minton N.P."/>
            <person name="Grosse-Honebrink A."/>
            <person name="Zhang Y."/>
        </authorList>
    </citation>
    <scope>NUCLEOTIDE SEQUENCE [LARGE SCALE GENOMIC DNA]</scope>
    <source>
        <strain evidence="1 2">BRCS2</strain>
    </source>
</reference>
<dbReference type="Proteomes" id="UP000422569">
    <property type="component" value="Chromosome"/>
</dbReference>
<gene>
    <name evidence="1" type="ORF">F7D14_06165</name>
</gene>
<organism evidence="1 2">
    <name type="scientific">Methylocystis parvus</name>
    <dbReference type="NCBI Taxonomy" id="134"/>
    <lineage>
        <taxon>Bacteria</taxon>
        <taxon>Pseudomonadati</taxon>
        <taxon>Pseudomonadota</taxon>
        <taxon>Alphaproteobacteria</taxon>
        <taxon>Hyphomicrobiales</taxon>
        <taxon>Methylocystaceae</taxon>
        <taxon>Methylocystis</taxon>
    </lineage>
</organism>
<accession>A0A6B8M5T9</accession>
<dbReference type="EMBL" id="CP044331">
    <property type="protein sequence ID" value="QGM97099.1"/>
    <property type="molecule type" value="Genomic_DNA"/>
</dbReference>
<evidence type="ECO:0000313" key="2">
    <source>
        <dbReference type="Proteomes" id="UP000422569"/>
    </source>
</evidence>
<name>A0A6B8M5T9_9HYPH</name>